<dbReference type="PANTHER" id="PTHR44157:SF1">
    <property type="entry name" value="DNAJ HOMOLOG SUBFAMILY C MEMBER 11"/>
    <property type="match status" value="1"/>
</dbReference>
<proteinExistence type="predicted"/>
<dbReference type="Pfam" id="PF00226">
    <property type="entry name" value="DnaJ"/>
    <property type="match status" value="1"/>
</dbReference>
<dbReference type="InterPro" id="IPR018253">
    <property type="entry name" value="DnaJ_domain_CS"/>
</dbReference>
<organism evidence="6 7">
    <name type="scientific">[Myrmecia] bisecta</name>
    <dbReference type="NCBI Taxonomy" id="41462"/>
    <lineage>
        <taxon>Eukaryota</taxon>
        <taxon>Viridiplantae</taxon>
        <taxon>Chlorophyta</taxon>
        <taxon>core chlorophytes</taxon>
        <taxon>Trebouxiophyceae</taxon>
        <taxon>Trebouxiales</taxon>
        <taxon>Trebouxiaceae</taxon>
        <taxon>Myrmecia</taxon>
    </lineage>
</organism>
<feature type="domain" description="J" evidence="5">
    <location>
        <begin position="13"/>
        <end position="81"/>
    </location>
</feature>
<keyword evidence="7" id="KW-1185">Reference proteome</keyword>
<dbReference type="AlphaFoldDB" id="A0AAW1P639"/>
<dbReference type="SMART" id="SM00271">
    <property type="entry name" value="DnaJ"/>
    <property type="match status" value="1"/>
</dbReference>
<dbReference type="PROSITE" id="PS00636">
    <property type="entry name" value="DNAJ_1"/>
    <property type="match status" value="1"/>
</dbReference>
<reference evidence="6 7" key="1">
    <citation type="journal article" date="2024" name="Nat. Commun.">
        <title>Phylogenomics reveals the evolutionary origins of lichenization in chlorophyte algae.</title>
        <authorList>
            <person name="Puginier C."/>
            <person name="Libourel C."/>
            <person name="Otte J."/>
            <person name="Skaloud P."/>
            <person name="Haon M."/>
            <person name="Grisel S."/>
            <person name="Petersen M."/>
            <person name="Berrin J.G."/>
            <person name="Delaux P.M."/>
            <person name="Dal Grande F."/>
            <person name="Keller J."/>
        </authorList>
    </citation>
    <scope>NUCLEOTIDE SEQUENCE [LARGE SCALE GENOMIC DNA]</scope>
    <source>
        <strain evidence="6 7">SAG 2043</strain>
    </source>
</reference>
<dbReference type="InterPro" id="IPR001623">
    <property type="entry name" value="DnaJ_domain"/>
</dbReference>
<protein>
    <recommendedName>
        <fullName evidence="5">J domain-containing protein</fullName>
    </recommendedName>
</protein>
<dbReference type="Proteomes" id="UP001489004">
    <property type="component" value="Unassembled WGS sequence"/>
</dbReference>
<evidence type="ECO:0000313" key="6">
    <source>
        <dbReference type="EMBL" id="KAK9804851.1"/>
    </source>
</evidence>
<dbReference type="Pfam" id="PF22774">
    <property type="entry name" value="DNAJC11_beta-barrel"/>
    <property type="match status" value="1"/>
</dbReference>
<evidence type="ECO:0000256" key="1">
    <source>
        <dbReference type="ARBA" id="ARBA00004370"/>
    </source>
</evidence>
<keyword evidence="3" id="KW-0143">Chaperone</keyword>
<feature type="region of interest" description="Disordered" evidence="4">
    <location>
        <begin position="478"/>
        <end position="519"/>
    </location>
</feature>
<dbReference type="InterPro" id="IPR055225">
    <property type="entry name" value="DNAJC11-like_beta-barrel"/>
</dbReference>
<dbReference type="GO" id="GO:0005739">
    <property type="term" value="C:mitochondrion"/>
    <property type="evidence" value="ECO:0007669"/>
    <property type="project" value="GOC"/>
</dbReference>
<dbReference type="CDD" id="cd06257">
    <property type="entry name" value="DnaJ"/>
    <property type="match status" value="1"/>
</dbReference>
<gene>
    <name evidence="6" type="ORF">WJX72_008677</name>
</gene>
<name>A0AAW1P639_9CHLO</name>
<dbReference type="GO" id="GO:0016020">
    <property type="term" value="C:membrane"/>
    <property type="evidence" value="ECO:0007669"/>
    <property type="project" value="UniProtKB-SubCell"/>
</dbReference>
<dbReference type="Pfam" id="PF11875">
    <property type="entry name" value="DnaJ-like_C11_C"/>
    <property type="match status" value="1"/>
</dbReference>
<dbReference type="PANTHER" id="PTHR44157">
    <property type="entry name" value="DNAJ HOMOLOG SUBFAMILY C MEMBER 11"/>
    <property type="match status" value="1"/>
</dbReference>
<dbReference type="SUPFAM" id="SSF46565">
    <property type="entry name" value="Chaperone J-domain"/>
    <property type="match status" value="1"/>
</dbReference>
<dbReference type="InterPro" id="IPR052243">
    <property type="entry name" value="Mito_inner_membrane_organizer"/>
</dbReference>
<evidence type="ECO:0000256" key="2">
    <source>
        <dbReference type="ARBA" id="ARBA00023136"/>
    </source>
</evidence>
<dbReference type="InterPro" id="IPR036869">
    <property type="entry name" value="J_dom_sf"/>
</dbReference>
<dbReference type="GO" id="GO:0042407">
    <property type="term" value="P:cristae formation"/>
    <property type="evidence" value="ECO:0007669"/>
    <property type="project" value="TreeGrafter"/>
</dbReference>
<dbReference type="PROSITE" id="PS50076">
    <property type="entry name" value="DNAJ_2"/>
    <property type="match status" value="1"/>
</dbReference>
<evidence type="ECO:0000256" key="3">
    <source>
        <dbReference type="ARBA" id="ARBA00023186"/>
    </source>
</evidence>
<dbReference type="PRINTS" id="PR00625">
    <property type="entry name" value="JDOMAIN"/>
</dbReference>
<comment type="subcellular location">
    <subcellularLocation>
        <location evidence="1">Membrane</location>
    </subcellularLocation>
</comment>
<dbReference type="Gene3D" id="1.10.287.110">
    <property type="entry name" value="DnaJ domain"/>
    <property type="match status" value="1"/>
</dbReference>
<keyword evidence="2" id="KW-0472">Membrane</keyword>
<evidence type="ECO:0000313" key="7">
    <source>
        <dbReference type="Proteomes" id="UP001489004"/>
    </source>
</evidence>
<feature type="compositionally biased region" description="Polar residues" evidence="4">
    <location>
        <begin position="495"/>
        <end position="504"/>
    </location>
</feature>
<sequence length="651" mass="70737">MESDEAELEEEASYYAVLNVSKEATDEDIKRAYRQLAQTYHPDKSSDPELQAQASAHFTRLQAAYEVLSDPRKREIYDVYGLEGLGAGLEVSDHLKTREEIRSDWERFKAERKERELEAAVNYRGVYIFKVDAADLVAPYDKRVSRAPEITQVAMTSQVQAPLTDDMAATFGGQVFVRRNVGGGSFICGIKRVISAHDVLEVHAMAGLKSLVSVQSTRQLSQYSSASLAASWQPGGGVGLQLLTTRQLTPSTAGELTWTVGPREAAGMALGITRRTDKFILNARIEVGAMTGLTGKCIWQASEKSTRRISFKFGTMGVEVEVGLAQRISAYSTAGMAVSVGFQGIAFKAQFTRDRHQFIFPVLVSSSPRDYHILLASYLVPPLTAYLVSKFIIRPLARRRKVQKALAARRDKAGRVAEGLRAVQAANQLMQPVAQRKLLKEAEKSGLVIVDAKYGDLEAILGAEKAAIRRRTVSVEAEMHATGSQGPAGGVPEQAQPTSRQSPGQPEGGATASEAGSETDEAMLAAVAEALEREALPDPWIDVTTATRFMVENSLLTFHPGIPKSGLMGFCDVAPGAAKNLRIRFLWRNNPYVTVLAEQEAGQLPSRGSLVTAPADVRDMLFTAAASGVSIQQPDSTGWTDCAVYSPHDSR</sequence>
<dbReference type="EMBL" id="JALJOR010000017">
    <property type="protein sequence ID" value="KAK9804851.1"/>
    <property type="molecule type" value="Genomic_DNA"/>
</dbReference>
<evidence type="ECO:0000256" key="4">
    <source>
        <dbReference type="SAM" id="MobiDB-lite"/>
    </source>
</evidence>
<comment type="caution">
    <text evidence="6">The sequence shown here is derived from an EMBL/GenBank/DDBJ whole genome shotgun (WGS) entry which is preliminary data.</text>
</comment>
<dbReference type="InterPro" id="IPR024586">
    <property type="entry name" value="DnaJ-like_C11_C"/>
</dbReference>
<evidence type="ECO:0000259" key="5">
    <source>
        <dbReference type="PROSITE" id="PS50076"/>
    </source>
</evidence>
<accession>A0AAW1P639</accession>